<evidence type="ECO:0000313" key="3">
    <source>
        <dbReference type="EMBL" id="KZZ97323.1"/>
    </source>
</evidence>
<dbReference type="PANTHER" id="PTHR38110">
    <property type="entry name" value="CHROMOSOME 23, WHOLE GENOME SHOTGUN SEQUENCE"/>
    <property type="match status" value="1"/>
</dbReference>
<dbReference type="PANTHER" id="PTHR38110:SF1">
    <property type="entry name" value="THIOESTERASE DOMAIN-CONTAINING PROTEIN"/>
    <property type="match status" value="1"/>
</dbReference>
<dbReference type="InterPro" id="IPR049449">
    <property type="entry name" value="TesB_ACOT8-like_N"/>
</dbReference>
<protein>
    <submittedName>
        <fullName evidence="3">Thioesterase family protein</fullName>
    </submittedName>
</protein>
<dbReference type="Pfam" id="PF13622">
    <property type="entry name" value="4HBT_3"/>
    <property type="match status" value="1"/>
</dbReference>
<dbReference type="OrthoDB" id="2532955at2759"/>
<evidence type="ECO:0000259" key="2">
    <source>
        <dbReference type="Pfam" id="PF20789"/>
    </source>
</evidence>
<evidence type="ECO:0000259" key="1">
    <source>
        <dbReference type="Pfam" id="PF13622"/>
    </source>
</evidence>
<comment type="caution">
    <text evidence="3">The sequence shown here is derived from an EMBL/GenBank/DDBJ whole genome shotgun (WGS) entry which is preliminary data.</text>
</comment>
<dbReference type="InterPro" id="IPR052389">
    <property type="entry name" value="Sec_Metab_Biosynth-Assoc"/>
</dbReference>
<organism evidence="3 4">
    <name type="scientific">Moelleriella libera RCEF 2490</name>
    <dbReference type="NCBI Taxonomy" id="1081109"/>
    <lineage>
        <taxon>Eukaryota</taxon>
        <taxon>Fungi</taxon>
        <taxon>Dikarya</taxon>
        <taxon>Ascomycota</taxon>
        <taxon>Pezizomycotina</taxon>
        <taxon>Sordariomycetes</taxon>
        <taxon>Hypocreomycetidae</taxon>
        <taxon>Hypocreales</taxon>
        <taxon>Clavicipitaceae</taxon>
        <taxon>Moelleriella</taxon>
    </lineage>
</organism>
<gene>
    <name evidence="3" type="ORF">AAL_03287</name>
</gene>
<feature type="domain" description="Acyl-CoA thioesterase-like N-terminal HotDog" evidence="1">
    <location>
        <begin position="37"/>
        <end position="114"/>
    </location>
</feature>
<proteinExistence type="predicted"/>
<dbReference type="InterPro" id="IPR049450">
    <property type="entry name" value="ACOT8-like_C"/>
</dbReference>
<evidence type="ECO:0000313" key="4">
    <source>
        <dbReference type="Proteomes" id="UP000078544"/>
    </source>
</evidence>
<keyword evidence="4" id="KW-1185">Reference proteome</keyword>
<dbReference type="SUPFAM" id="SSF54637">
    <property type="entry name" value="Thioesterase/thiol ester dehydrase-isomerase"/>
    <property type="match status" value="2"/>
</dbReference>
<dbReference type="InterPro" id="IPR042171">
    <property type="entry name" value="Acyl-CoA_hotdog"/>
</dbReference>
<sequence>MSVNEDKGPPGFVPASLEKLTQVTRLSDTIYAADLASELCVGSVPNGGYVASVILRVAQEYLAPRDQRDTMHTHIQYLSRTQAGPAYLVVEEAKMGRNTSVLHISVHQQGLLATAPFLDGGGSDAAAAPKGRKARVTAYVTNTNLAKQSGITLPTSWKLPDAPAPVDLGLLSCGQDRAWTRIQVPLMRRIPSVKTLDFFAQRAGHVSNAAHDYWVRCANGEPFTSVSLGFVADAAAAMIPESYRQEDAGRPPRDGEIRHDQAYWYPTVTLSIDVKKKLPEPEEGEGGARWLRLRAASKAIRNGRSDLEIVIFDQGGELVALSHHVAMVLDFSRNLSGRRQSSPAARGKM</sequence>
<dbReference type="Pfam" id="PF20789">
    <property type="entry name" value="4HBT_3C"/>
    <property type="match status" value="1"/>
</dbReference>
<dbReference type="InterPro" id="IPR029069">
    <property type="entry name" value="HotDog_dom_sf"/>
</dbReference>
<accession>A0A168D3V7</accession>
<reference evidence="3 4" key="1">
    <citation type="journal article" date="2016" name="Genome Biol. Evol.">
        <title>Divergent and convergent evolution of fungal pathogenicity.</title>
        <authorList>
            <person name="Shang Y."/>
            <person name="Xiao G."/>
            <person name="Zheng P."/>
            <person name="Cen K."/>
            <person name="Zhan S."/>
            <person name="Wang C."/>
        </authorList>
    </citation>
    <scope>NUCLEOTIDE SEQUENCE [LARGE SCALE GENOMIC DNA]</scope>
    <source>
        <strain evidence="3 4">RCEF 2490</strain>
    </source>
</reference>
<dbReference type="EMBL" id="AZGY01000006">
    <property type="protein sequence ID" value="KZZ97323.1"/>
    <property type="molecule type" value="Genomic_DNA"/>
</dbReference>
<dbReference type="AlphaFoldDB" id="A0A168D3V7"/>
<dbReference type="Proteomes" id="UP000078544">
    <property type="component" value="Unassembled WGS sequence"/>
</dbReference>
<name>A0A168D3V7_9HYPO</name>
<dbReference type="Gene3D" id="2.40.160.210">
    <property type="entry name" value="Acyl-CoA thioesterase, double hotdog domain"/>
    <property type="match status" value="1"/>
</dbReference>
<dbReference type="STRING" id="1081109.A0A168D3V7"/>
<feature type="domain" description="Acyl-CoA thioesterase-like C-terminal" evidence="2">
    <location>
        <begin position="194"/>
        <end position="328"/>
    </location>
</feature>